<keyword evidence="5 11" id="KW-0132">Cell division</keyword>
<dbReference type="RefSeq" id="WP_093395047.1">
    <property type="nucleotide sequence ID" value="NZ_FOUU01000005.1"/>
</dbReference>
<evidence type="ECO:0000256" key="4">
    <source>
        <dbReference type="ARBA" id="ARBA00022490"/>
    </source>
</evidence>
<dbReference type="EMBL" id="FOUU01000005">
    <property type="protein sequence ID" value="SFM85751.1"/>
    <property type="molecule type" value="Genomic_DNA"/>
</dbReference>
<dbReference type="Gene3D" id="1.10.443.10">
    <property type="entry name" value="Intergrase catalytic core"/>
    <property type="match status" value="1"/>
</dbReference>
<evidence type="ECO:0000256" key="5">
    <source>
        <dbReference type="ARBA" id="ARBA00022618"/>
    </source>
</evidence>
<dbReference type="GO" id="GO:0006313">
    <property type="term" value="P:DNA transposition"/>
    <property type="evidence" value="ECO:0007669"/>
    <property type="project" value="UniProtKB-UniRule"/>
</dbReference>
<organism evidence="14 15">
    <name type="scientific">Thermodesulforhabdus norvegica</name>
    <dbReference type="NCBI Taxonomy" id="39841"/>
    <lineage>
        <taxon>Bacteria</taxon>
        <taxon>Pseudomonadati</taxon>
        <taxon>Thermodesulfobacteriota</taxon>
        <taxon>Syntrophobacteria</taxon>
        <taxon>Syntrophobacterales</taxon>
        <taxon>Thermodesulforhabdaceae</taxon>
        <taxon>Thermodesulforhabdus</taxon>
    </lineage>
</organism>
<evidence type="ECO:0000256" key="9">
    <source>
        <dbReference type="ARBA" id="ARBA00023172"/>
    </source>
</evidence>
<dbReference type="InterPro" id="IPR011010">
    <property type="entry name" value="DNA_brk_join_enz"/>
</dbReference>
<keyword evidence="4 11" id="KW-0963">Cytoplasm</keyword>
<dbReference type="InterPro" id="IPR002104">
    <property type="entry name" value="Integrase_catalytic"/>
</dbReference>
<dbReference type="OrthoDB" id="9801717at2"/>
<dbReference type="InterPro" id="IPR044068">
    <property type="entry name" value="CB"/>
</dbReference>
<dbReference type="Gene3D" id="1.10.150.130">
    <property type="match status" value="1"/>
</dbReference>
<evidence type="ECO:0000259" key="13">
    <source>
        <dbReference type="PROSITE" id="PS51900"/>
    </source>
</evidence>
<evidence type="ECO:0000313" key="15">
    <source>
        <dbReference type="Proteomes" id="UP000199611"/>
    </source>
</evidence>
<comment type="subunit">
    <text evidence="11">Forms a cyclic heterotetrameric complex composed of two molecules of XerC and two molecules of XerD.</text>
</comment>
<dbReference type="HAMAP" id="MF_01807">
    <property type="entry name" value="Recomb_XerD"/>
    <property type="match status" value="1"/>
</dbReference>
<dbReference type="NCBIfam" id="TIGR02225">
    <property type="entry name" value="recomb_XerD"/>
    <property type="match status" value="1"/>
</dbReference>
<proteinExistence type="inferred from homology"/>
<dbReference type="PANTHER" id="PTHR30349">
    <property type="entry name" value="PHAGE INTEGRASE-RELATED"/>
    <property type="match status" value="1"/>
</dbReference>
<gene>
    <name evidence="11" type="primary">xerD</name>
    <name evidence="14" type="ORF">SAMN05660836_01734</name>
</gene>
<evidence type="ECO:0000256" key="7">
    <source>
        <dbReference type="ARBA" id="ARBA00022908"/>
    </source>
</evidence>
<feature type="active site" evidence="11">
    <location>
        <position position="150"/>
    </location>
</feature>
<dbReference type="GO" id="GO:0051301">
    <property type="term" value="P:cell division"/>
    <property type="evidence" value="ECO:0007669"/>
    <property type="project" value="UniProtKB-KW"/>
</dbReference>
<dbReference type="InterPro" id="IPR023009">
    <property type="entry name" value="Tyrosine_recombinase_XerC/XerD"/>
</dbReference>
<keyword evidence="7 11" id="KW-0229">DNA integration</keyword>
<dbReference type="PANTHER" id="PTHR30349:SF81">
    <property type="entry name" value="TYROSINE RECOMBINASE XERC"/>
    <property type="match status" value="1"/>
</dbReference>
<dbReference type="STRING" id="39841.SAMN05660836_01734"/>
<evidence type="ECO:0000256" key="6">
    <source>
        <dbReference type="ARBA" id="ARBA00022829"/>
    </source>
</evidence>
<comment type="function">
    <text evidence="11">Site-specific tyrosine recombinase, which acts by catalyzing the cutting and rejoining of the recombining DNA molecules. The XerC-XerD complex is essential to convert dimers of the bacterial chromosome into monomers to permit their segregation at cell division. It also contributes to the segregational stability of plasmids.</text>
</comment>
<feature type="active site" evidence="11">
    <location>
        <position position="246"/>
    </location>
</feature>
<dbReference type="GO" id="GO:0005737">
    <property type="term" value="C:cytoplasm"/>
    <property type="evidence" value="ECO:0007669"/>
    <property type="project" value="UniProtKB-SubCell"/>
</dbReference>
<accession>A0A1I4UA74</accession>
<dbReference type="Pfam" id="PF02899">
    <property type="entry name" value="Phage_int_SAM_1"/>
    <property type="match status" value="1"/>
</dbReference>
<dbReference type="CDD" id="cd00798">
    <property type="entry name" value="INT_XerDC_C"/>
    <property type="match status" value="1"/>
</dbReference>
<feature type="active site" evidence="11">
    <location>
        <position position="249"/>
    </location>
</feature>
<dbReference type="PROSITE" id="PS51900">
    <property type="entry name" value="CB"/>
    <property type="match status" value="1"/>
</dbReference>
<protein>
    <recommendedName>
        <fullName evidence="3 11">Tyrosine recombinase XerD</fullName>
    </recommendedName>
</protein>
<dbReference type="SUPFAM" id="SSF56349">
    <property type="entry name" value="DNA breaking-rejoining enzymes"/>
    <property type="match status" value="1"/>
</dbReference>
<name>A0A1I4UA74_9BACT</name>
<sequence length="302" mass="33875">MKDFDSWVDLFLGHLRVERGLSEHTLNAYGRDLRDFLLFLGESVAESPGPGDVDGETIRSYLNYLAGTCSPRTQARKLSALRTFFGFLVREGVVKVNPAKKVSFPKGRRELPNFLSLDEVARLLAAPDNETPIGLRDRAILELLYATGIRVSELTGLTLERVKIDPGFLIVFGKGSKERVVPLGEYAIEALNEYLSRGRPVLIKGRNTSPVLFVNKNGRALTRLGVWKLIKKYARMAGINRDVTPHVLRHTFATHLLEHGVDLRSLQAMLGHATISSTQVYTHIVTKHLKEVHSRYHPRSKS</sequence>
<evidence type="ECO:0000256" key="11">
    <source>
        <dbReference type="HAMAP-Rule" id="MF_01807"/>
    </source>
</evidence>
<dbReference type="GO" id="GO:0009037">
    <property type="term" value="F:tyrosine-based site-specific recombinase activity"/>
    <property type="evidence" value="ECO:0007669"/>
    <property type="project" value="UniProtKB-UniRule"/>
</dbReference>
<keyword evidence="6 11" id="KW-0159">Chromosome partition</keyword>
<keyword evidence="15" id="KW-1185">Reference proteome</keyword>
<dbReference type="InterPro" id="IPR011932">
    <property type="entry name" value="Recomb_XerD"/>
</dbReference>
<evidence type="ECO:0000256" key="3">
    <source>
        <dbReference type="ARBA" id="ARBA00015810"/>
    </source>
</evidence>
<feature type="active site" evidence="11">
    <location>
        <position position="174"/>
    </location>
</feature>
<dbReference type="HAMAP" id="MF_01808">
    <property type="entry name" value="Recomb_XerC_XerD"/>
    <property type="match status" value="1"/>
</dbReference>
<keyword evidence="10 11" id="KW-0131">Cell cycle</keyword>
<dbReference type="InterPro" id="IPR004107">
    <property type="entry name" value="Integrase_SAM-like_N"/>
</dbReference>
<dbReference type="GO" id="GO:0007059">
    <property type="term" value="P:chromosome segregation"/>
    <property type="evidence" value="ECO:0007669"/>
    <property type="project" value="UniProtKB-UniRule"/>
</dbReference>
<reference evidence="14 15" key="1">
    <citation type="submission" date="2016-10" db="EMBL/GenBank/DDBJ databases">
        <authorList>
            <person name="de Groot N.N."/>
        </authorList>
    </citation>
    <scope>NUCLEOTIDE SEQUENCE [LARGE SCALE GENOMIC DNA]</scope>
    <source>
        <strain evidence="14 15">DSM 9990</strain>
    </source>
</reference>
<dbReference type="NCBIfam" id="NF001399">
    <property type="entry name" value="PRK00283.1"/>
    <property type="match status" value="1"/>
</dbReference>
<dbReference type="InterPro" id="IPR010998">
    <property type="entry name" value="Integrase_recombinase_N"/>
</dbReference>
<dbReference type="AlphaFoldDB" id="A0A1I4UA74"/>
<feature type="active site" evidence="11">
    <location>
        <position position="272"/>
    </location>
</feature>
<keyword evidence="8 11" id="KW-0238">DNA-binding</keyword>
<evidence type="ECO:0000256" key="8">
    <source>
        <dbReference type="ARBA" id="ARBA00023125"/>
    </source>
</evidence>
<dbReference type="NCBIfam" id="NF040815">
    <property type="entry name" value="recomb_XerA_Arch"/>
    <property type="match status" value="1"/>
</dbReference>
<evidence type="ECO:0000256" key="2">
    <source>
        <dbReference type="ARBA" id="ARBA00010450"/>
    </source>
</evidence>
<evidence type="ECO:0000313" key="14">
    <source>
        <dbReference type="EMBL" id="SFM85751.1"/>
    </source>
</evidence>
<comment type="similarity">
    <text evidence="2 11">Belongs to the 'phage' integrase family. XerD subfamily.</text>
</comment>
<keyword evidence="9 11" id="KW-0233">DNA recombination</keyword>
<dbReference type="InterPro" id="IPR050090">
    <property type="entry name" value="Tyrosine_recombinase_XerCD"/>
</dbReference>
<evidence type="ECO:0000259" key="12">
    <source>
        <dbReference type="PROSITE" id="PS51898"/>
    </source>
</evidence>
<comment type="subcellular location">
    <subcellularLocation>
        <location evidence="1 11">Cytoplasm</location>
    </subcellularLocation>
</comment>
<evidence type="ECO:0000256" key="1">
    <source>
        <dbReference type="ARBA" id="ARBA00004496"/>
    </source>
</evidence>
<dbReference type="InterPro" id="IPR013762">
    <property type="entry name" value="Integrase-like_cat_sf"/>
</dbReference>
<dbReference type="Proteomes" id="UP000199611">
    <property type="component" value="Unassembled WGS sequence"/>
</dbReference>
<evidence type="ECO:0000256" key="10">
    <source>
        <dbReference type="ARBA" id="ARBA00023306"/>
    </source>
</evidence>
<dbReference type="GO" id="GO:0003677">
    <property type="term" value="F:DNA binding"/>
    <property type="evidence" value="ECO:0007669"/>
    <property type="project" value="UniProtKB-UniRule"/>
</dbReference>
<dbReference type="PROSITE" id="PS51898">
    <property type="entry name" value="TYR_RECOMBINASE"/>
    <property type="match status" value="1"/>
</dbReference>
<feature type="active site" description="O-(3'-phospho-DNA)-tyrosine intermediate" evidence="11">
    <location>
        <position position="281"/>
    </location>
</feature>
<feature type="domain" description="Tyr recombinase" evidence="12">
    <location>
        <begin position="110"/>
        <end position="294"/>
    </location>
</feature>
<feature type="domain" description="Core-binding (CB)" evidence="13">
    <location>
        <begin position="2"/>
        <end position="89"/>
    </location>
</feature>
<dbReference type="Pfam" id="PF00589">
    <property type="entry name" value="Phage_integrase"/>
    <property type="match status" value="1"/>
</dbReference>